<reference evidence="1 2" key="1">
    <citation type="submission" date="2024-06" db="EMBL/GenBank/DDBJ databases">
        <title>The Natural Products Discovery Center: Release of the First 8490 Sequenced Strains for Exploring Actinobacteria Biosynthetic Diversity.</title>
        <authorList>
            <person name="Kalkreuter E."/>
            <person name="Kautsar S.A."/>
            <person name="Yang D."/>
            <person name="Bader C.D."/>
            <person name="Teijaro C.N."/>
            <person name="Fluegel L."/>
            <person name="Davis C.M."/>
            <person name="Simpson J.R."/>
            <person name="Lauterbach L."/>
            <person name="Steele A.D."/>
            <person name="Gui C."/>
            <person name="Meng S."/>
            <person name="Li G."/>
            <person name="Viehrig K."/>
            <person name="Ye F."/>
            <person name="Su P."/>
            <person name="Kiefer A.F."/>
            <person name="Nichols A."/>
            <person name="Cepeda A.J."/>
            <person name="Yan W."/>
            <person name="Fan B."/>
            <person name="Jiang Y."/>
            <person name="Adhikari A."/>
            <person name="Zheng C.-J."/>
            <person name="Schuster L."/>
            <person name="Cowan T.M."/>
            <person name="Smanski M.J."/>
            <person name="Chevrette M.G."/>
            <person name="De Carvalho L.P.S."/>
            <person name="Shen B."/>
        </authorList>
    </citation>
    <scope>NUCLEOTIDE SEQUENCE [LARGE SCALE GENOMIC DNA]</scope>
    <source>
        <strain evidence="1 2">NPDC079179</strain>
    </source>
</reference>
<evidence type="ECO:0008006" key="3">
    <source>
        <dbReference type="Google" id="ProtNLM"/>
    </source>
</evidence>
<dbReference type="Proteomes" id="UP001553031">
    <property type="component" value="Unassembled WGS sequence"/>
</dbReference>
<evidence type="ECO:0000313" key="1">
    <source>
        <dbReference type="EMBL" id="MEV8156965.1"/>
    </source>
</evidence>
<keyword evidence="2" id="KW-1185">Reference proteome</keyword>
<gene>
    <name evidence="1" type="ORF">AB0O96_01980</name>
</gene>
<name>A0ABV3K988_9MICC</name>
<organism evidence="1 2">
    <name type="scientific">Kocuria salsicia</name>
    <dbReference type="NCBI Taxonomy" id="664639"/>
    <lineage>
        <taxon>Bacteria</taxon>
        <taxon>Bacillati</taxon>
        <taxon>Actinomycetota</taxon>
        <taxon>Actinomycetes</taxon>
        <taxon>Micrococcales</taxon>
        <taxon>Micrococcaceae</taxon>
        <taxon>Kocuria</taxon>
    </lineage>
</organism>
<dbReference type="EMBL" id="JBFBLL010000001">
    <property type="protein sequence ID" value="MEV8156965.1"/>
    <property type="molecule type" value="Genomic_DNA"/>
</dbReference>
<sequence length="133" mass="14933">MSEMLSDARCIATQNGYRITVTPPKPFTKVSLQFLDGSDGAAEVVLESPAPDKGRCNWLERDAEGRPIEQIQPPDEIGMRKLKIYAALDPVTECSFLVRHPESDEGLKYLSYVSITVTESDGFQRRLGFLRIR</sequence>
<proteinExistence type="predicted"/>
<protein>
    <recommendedName>
        <fullName evidence="3">Proteinase inhibitor I42 chagasin domain-containing protein</fullName>
    </recommendedName>
</protein>
<dbReference type="RefSeq" id="WP_363783624.1">
    <property type="nucleotide sequence ID" value="NZ_JBFBLL010000001.1"/>
</dbReference>
<evidence type="ECO:0000313" key="2">
    <source>
        <dbReference type="Proteomes" id="UP001553031"/>
    </source>
</evidence>
<comment type="caution">
    <text evidence="1">The sequence shown here is derived from an EMBL/GenBank/DDBJ whole genome shotgun (WGS) entry which is preliminary data.</text>
</comment>
<accession>A0ABV3K988</accession>